<reference evidence="6 7" key="1">
    <citation type="submission" date="2020-06" db="EMBL/GenBank/DDBJ databases">
        <title>Transcriptomic and genomic resources for Thalictrum thalictroides and T. hernandezii: Facilitating candidate gene discovery in an emerging model plant lineage.</title>
        <authorList>
            <person name="Arias T."/>
            <person name="Riano-Pachon D.M."/>
            <person name="Di Stilio V.S."/>
        </authorList>
    </citation>
    <scope>NUCLEOTIDE SEQUENCE [LARGE SCALE GENOMIC DNA]</scope>
    <source>
        <strain evidence="7">cv. WT478/WT964</strain>
        <tissue evidence="6">Leaves</tissue>
    </source>
</reference>
<proteinExistence type="inferred from homology"/>
<accession>A0A7J6VUT1</accession>
<evidence type="ECO:0000259" key="4">
    <source>
        <dbReference type="Pfam" id="PF02902"/>
    </source>
</evidence>
<keyword evidence="2" id="KW-0645">Protease</keyword>
<dbReference type="SUPFAM" id="SSF54001">
    <property type="entry name" value="Cysteine proteinases"/>
    <property type="match status" value="1"/>
</dbReference>
<feature type="domain" description="Ubiquitin-like protease family profile" evidence="4">
    <location>
        <begin position="96"/>
        <end position="151"/>
    </location>
</feature>
<comment type="caution">
    <text evidence="6">The sequence shown here is derived from an EMBL/GenBank/DDBJ whole genome shotgun (WGS) entry which is preliminary data.</text>
</comment>
<sequence>MYAVQKEYYDAKGSYFERNGDDDKIHSVDLGKDNVKVSIVLPLKPQTLLPIPIGNYITTVGKAVGTFVAWPKEFVISDERNEGIENNNEFDDYKTKKKSQMHRAIAKRLQDRQGDQVILLPYNNNGHWVLLVIDISGKQIYYMDSLGMVPSNSIKLMVNAGIKLAIGAEGKTWTPICRTVQ</sequence>
<dbReference type="Proteomes" id="UP000554482">
    <property type="component" value="Unassembled WGS sequence"/>
</dbReference>
<evidence type="ECO:0000256" key="2">
    <source>
        <dbReference type="ARBA" id="ARBA00022670"/>
    </source>
</evidence>
<dbReference type="InterPro" id="IPR003653">
    <property type="entry name" value="Peptidase_C48_C"/>
</dbReference>
<dbReference type="InterPro" id="IPR038765">
    <property type="entry name" value="Papain-like_cys_pep_sf"/>
</dbReference>
<dbReference type="Gene3D" id="3.40.395.10">
    <property type="entry name" value="Adenoviral Proteinase, Chain A"/>
    <property type="match status" value="1"/>
</dbReference>
<dbReference type="OrthoDB" id="1367302at2759"/>
<keyword evidence="3" id="KW-0378">Hydrolase</keyword>
<comment type="similarity">
    <text evidence="1">Belongs to the peptidase C48 family.</text>
</comment>
<evidence type="ECO:0000256" key="3">
    <source>
        <dbReference type="ARBA" id="ARBA00022801"/>
    </source>
</evidence>
<feature type="domain" description="DUF8039" evidence="5">
    <location>
        <begin position="11"/>
        <end position="76"/>
    </location>
</feature>
<dbReference type="InterPro" id="IPR058352">
    <property type="entry name" value="DUF8039"/>
</dbReference>
<dbReference type="PANTHER" id="PTHR33018">
    <property type="entry name" value="OS10G0338966 PROTEIN-RELATED"/>
    <property type="match status" value="1"/>
</dbReference>
<dbReference type="AlphaFoldDB" id="A0A7J6VUT1"/>
<dbReference type="EMBL" id="JABWDY010026654">
    <property type="protein sequence ID" value="KAF5188521.1"/>
    <property type="molecule type" value="Genomic_DNA"/>
</dbReference>
<evidence type="ECO:0000313" key="7">
    <source>
        <dbReference type="Proteomes" id="UP000554482"/>
    </source>
</evidence>
<dbReference type="GO" id="GO:0008234">
    <property type="term" value="F:cysteine-type peptidase activity"/>
    <property type="evidence" value="ECO:0007669"/>
    <property type="project" value="InterPro"/>
</dbReference>
<keyword evidence="7" id="KW-1185">Reference proteome</keyword>
<evidence type="ECO:0008006" key="8">
    <source>
        <dbReference type="Google" id="ProtNLM"/>
    </source>
</evidence>
<dbReference type="Pfam" id="PF26133">
    <property type="entry name" value="DUF8039"/>
    <property type="match status" value="1"/>
</dbReference>
<feature type="non-terminal residue" evidence="6">
    <location>
        <position position="1"/>
    </location>
</feature>
<dbReference type="GO" id="GO:0006508">
    <property type="term" value="P:proteolysis"/>
    <property type="evidence" value="ECO:0007669"/>
    <property type="project" value="UniProtKB-KW"/>
</dbReference>
<dbReference type="PANTHER" id="PTHR33018:SF31">
    <property type="entry name" value="TRANSPOSASE, PTTA_EN_SPM, PLANT"/>
    <property type="match status" value="1"/>
</dbReference>
<evidence type="ECO:0000313" key="6">
    <source>
        <dbReference type="EMBL" id="KAF5188521.1"/>
    </source>
</evidence>
<evidence type="ECO:0000256" key="1">
    <source>
        <dbReference type="ARBA" id="ARBA00005234"/>
    </source>
</evidence>
<protein>
    <recommendedName>
        <fullName evidence="8">Ubiquitin-like protease family profile domain-containing protein</fullName>
    </recommendedName>
</protein>
<organism evidence="6 7">
    <name type="scientific">Thalictrum thalictroides</name>
    <name type="common">Rue-anemone</name>
    <name type="synonym">Anemone thalictroides</name>
    <dbReference type="NCBI Taxonomy" id="46969"/>
    <lineage>
        <taxon>Eukaryota</taxon>
        <taxon>Viridiplantae</taxon>
        <taxon>Streptophyta</taxon>
        <taxon>Embryophyta</taxon>
        <taxon>Tracheophyta</taxon>
        <taxon>Spermatophyta</taxon>
        <taxon>Magnoliopsida</taxon>
        <taxon>Ranunculales</taxon>
        <taxon>Ranunculaceae</taxon>
        <taxon>Thalictroideae</taxon>
        <taxon>Thalictrum</taxon>
    </lineage>
</organism>
<dbReference type="Pfam" id="PF02902">
    <property type="entry name" value="Peptidase_C48"/>
    <property type="match status" value="1"/>
</dbReference>
<name>A0A7J6VUT1_THATH</name>
<gene>
    <name evidence="6" type="ORF">FRX31_021892</name>
</gene>
<evidence type="ECO:0000259" key="5">
    <source>
        <dbReference type="Pfam" id="PF26133"/>
    </source>
</evidence>